<accession>A0A9E7FUX2</accession>
<dbReference type="EMBL" id="CP097507">
    <property type="protein sequence ID" value="URE01356.1"/>
    <property type="molecule type" value="Genomic_DNA"/>
</dbReference>
<proteinExistence type="predicted"/>
<dbReference type="AlphaFoldDB" id="A0A9E7FUX2"/>
<keyword evidence="4" id="KW-1185">Reference proteome</keyword>
<protein>
    <submittedName>
        <fullName evidence="3">Uncharacterized protein</fullName>
    </submittedName>
</protein>
<evidence type="ECO:0000313" key="2">
    <source>
        <dbReference type="EMBL" id="URE01356.1"/>
    </source>
</evidence>
<evidence type="ECO:0000313" key="4">
    <source>
        <dbReference type="Proteomes" id="UP001055439"/>
    </source>
</evidence>
<feature type="region of interest" description="Disordered" evidence="1">
    <location>
        <begin position="27"/>
        <end position="71"/>
    </location>
</feature>
<evidence type="ECO:0000256" key="1">
    <source>
        <dbReference type="SAM" id="MobiDB-lite"/>
    </source>
</evidence>
<reference evidence="3" key="1">
    <citation type="submission" date="2022-05" db="EMBL/GenBank/DDBJ databases">
        <title>The Musa troglodytarum L. genome provides insights into the mechanism of non-climacteric behaviour and enrichment of carotenoids.</title>
        <authorList>
            <person name="Wang J."/>
        </authorList>
    </citation>
    <scope>NUCLEOTIDE SEQUENCE</scope>
    <source>
        <tissue evidence="3">Leaf</tissue>
    </source>
</reference>
<name>A0A9E7FUX2_9LILI</name>
<gene>
    <name evidence="2" type="ORF">MUK42_02067</name>
    <name evidence="3" type="ORF">MUK42_06887</name>
</gene>
<organism evidence="3 4">
    <name type="scientific">Musa troglodytarum</name>
    <name type="common">fe'i banana</name>
    <dbReference type="NCBI Taxonomy" id="320322"/>
    <lineage>
        <taxon>Eukaryota</taxon>
        <taxon>Viridiplantae</taxon>
        <taxon>Streptophyta</taxon>
        <taxon>Embryophyta</taxon>
        <taxon>Tracheophyta</taxon>
        <taxon>Spermatophyta</taxon>
        <taxon>Magnoliopsida</taxon>
        <taxon>Liliopsida</taxon>
        <taxon>Zingiberales</taxon>
        <taxon>Musaceae</taxon>
        <taxon>Musa</taxon>
    </lineage>
</organism>
<evidence type="ECO:0000313" key="3">
    <source>
        <dbReference type="EMBL" id="URE02415.1"/>
    </source>
</evidence>
<dbReference type="Proteomes" id="UP001055439">
    <property type="component" value="Chromosome 5"/>
</dbReference>
<dbReference type="EMBL" id="CP097507">
    <property type="protein sequence ID" value="URE02415.1"/>
    <property type="molecule type" value="Genomic_DNA"/>
</dbReference>
<sequence length="71" mass="8239">MPWICRARKKKRRRLRRDALLEMLGNKAKMADGTNREENASDVAAAGRKTNNNNRRRKSLELQQAILDNMS</sequence>